<sequence length="129" mass="14474">MTLPDCEVPKRFKEGSWGLGYCPKTNQFQVVKVFSLKRDGNGKRSTDLHRMVSTIGTGTWRSITAVRKSFVTSWRTRYDSAFFNGSLHWVVSSGLGNLTCTFNFETEQFGSCPSPPSYAGNNLQLVARH</sequence>
<feature type="domain" description="F-box associated beta-propeller type 1" evidence="1">
    <location>
        <begin position="15"/>
        <end position="118"/>
    </location>
</feature>
<name>A0AAV1RL75_9ROSI</name>
<accession>A0AAV1RL75</accession>
<proteinExistence type="predicted"/>
<dbReference type="InterPro" id="IPR006527">
    <property type="entry name" value="F-box-assoc_dom_typ1"/>
</dbReference>
<dbReference type="Pfam" id="PF07734">
    <property type="entry name" value="FBA_1"/>
    <property type="match status" value="1"/>
</dbReference>
<keyword evidence="3" id="KW-1185">Reference proteome</keyword>
<evidence type="ECO:0000259" key="1">
    <source>
        <dbReference type="Pfam" id="PF07734"/>
    </source>
</evidence>
<protein>
    <recommendedName>
        <fullName evidence="1">F-box associated beta-propeller type 1 domain-containing protein</fullName>
    </recommendedName>
</protein>
<dbReference type="AlphaFoldDB" id="A0AAV1RL75"/>
<evidence type="ECO:0000313" key="2">
    <source>
        <dbReference type="EMBL" id="CAK7336516.1"/>
    </source>
</evidence>
<dbReference type="Proteomes" id="UP001314170">
    <property type="component" value="Unassembled WGS sequence"/>
</dbReference>
<gene>
    <name evidence="2" type="ORF">DCAF_LOCUS11525</name>
</gene>
<dbReference type="EMBL" id="CAWUPB010000994">
    <property type="protein sequence ID" value="CAK7336516.1"/>
    <property type="molecule type" value="Genomic_DNA"/>
</dbReference>
<organism evidence="2 3">
    <name type="scientific">Dovyalis caffra</name>
    <dbReference type="NCBI Taxonomy" id="77055"/>
    <lineage>
        <taxon>Eukaryota</taxon>
        <taxon>Viridiplantae</taxon>
        <taxon>Streptophyta</taxon>
        <taxon>Embryophyta</taxon>
        <taxon>Tracheophyta</taxon>
        <taxon>Spermatophyta</taxon>
        <taxon>Magnoliopsida</taxon>
        <taxon>eudicotyledons</taxon>
        <taxon>Gunneridae</taxon>
        <taxon>Pentapetalae</taxon>
        <taxon>rosids</taxon>
        <taxon>fabids</taxon>
        <taxon>Malpighiales</taxon>
        <taxon>Salicaceae</taxon>
        <taxon>Flacourtieae</taxon>
        <taxon>Dovyalis</taxon>
    </lineage>
</organism>
<reference evidence="2 3" key="1">
    <citation type="submission" date="2024-01" db="EMBL/GenBank/DDBJ databases">
        <authorList>
            <person name="Waweru B."/>
        </authorList>
    </citation>
    <scope>NUCLEOTIDE SEQUENCE [LARGE SCALE GENOMIC DNA]</scope>
</reference>
<evidence type="ECO:0000313" key="3">
    <source>
        <dbReference type="Proteomes" id="UP001314170"/>
    </source>
</evidence>
<comment type="caution">
    <text evidence="2">The sequence shown here is derived from an EMBL/GenBank/DDBJ whole genome shotgun (WGS) entry which is preliminary data.</text>
</comment>